<accession>A0A8S2DDB2</accession>
<dbReference type="EMBL" id="CAJOBA010003721">
    <property type="protein sequence ID" value="CAF3690766.1"/>
    <property type="molecule type" value="Genomic_DNA"/>
</dbReference>
<dbReference type="Pfam" id="PF16282">
    <property type="entry name" value="SANT_DAMP1_like"/>
    <property type="match status" value="1"/>
</dbReference>
<dbReference type="GO" id="GO:0006281">
    <property type="term" value="P:DNA repair"/>
    <property type="evidence" value="ECO:0007669"/>
    <property type="project" value="InterPro"/>
</dbReference>
<feature type="region of interest" description="Disordered" evidence="8">
    <location>
        <begin position="545"/>
        <end position="568"/>
    </location>
</feature>
<evidence type="ECO:0000256" key="5">
    <source>
        <dbReference type="ARBA" id="ARBA00023163"/>
    </source>
</evidence>
<keyword evidence="6" id="KW-0539">Nucleus</keyword>
<feature type="compositionally biased region" description="Acidic residues" evidence="8">
    <location>
        <begin position="185"/>
        <end position="210"/>
    </location>
</feature>
<keyword evidence="3" id="KW-0648">Protein biosynthesis</keyword>
<evidence type="ECO:0000256" key="4">
    <source>
        <dbReference type="ARBA" id="ARBA00023015"/>
    </source>
</evidence>
<dbReference type="Gene3D" id="3.30.70.1130">
    <property type="entry name" value="EIF_2_alpha"/>
    <property type="match status" value="1"/>
</dbReference>
<feature type="compositionally biased region" description="Basic and acidic residues" evidence="8">
    <location>
        <begin position="558"/>
        <end position="568"/>
    </location>
</feature>
<dbReference type="GO" id="GO:0006338">
    <property type="term" value="P:chromatin remodeling"/>
    <property type="evidence" value="ECO:0007669"/>
    <property type="project" value="InterPro"/>
</dbReference>
<feature type="domain" description="Myb-like" evidence="9">
    <location>
        <begin position="401"/>
        <end position="454"/>
    </location>
</feature>
<dbReference type="SUPFAM" id="SSF110993">
    <property type="entry name" value="eIF-2-alpha, C-terminal domain"/>
    <property type="match status" value="1"/>
</dbReference>
<dbReference type="InterPro" id="IPR027109">
    <property type="entry name" value="Swc4/Dmap1"/>
</dbReference>
<proteinExistence type="predicted"/>
<dbReference type="GO" id="GO:0000122">
    <property type="term" value="P:negative regulation of transcription by RNA polymerase II"/>
    <property type="evidence" value="ECO:0007669"/>
    <property type="project" value="TreeGrafter"/>
</dbReference>
<evidence type="ECO:0000313" key="12">
    <source>
        <dbReference type="Proteomes" id="UP000677228"/>
    </source>
</evidence>
<evidence type="ECO:0000256" key="3">
    <source>
        <dbReference type="ARBA" id="ARBA00022917"/>
    </source>
</evidence>
<evidence type="ECO:0000256" key="1">
    <source>
        <dbReference type="ARBA" id="ARBA00004123"/>
    </source>
</evidence>
<dbReference type="EMBL" id="CAJNOK010003720">
    <property type="protein sequence ID" value="CAF0911814.1"/>
    <property type="molecule type" value="Genomic_DNA"/>
</dbReference>
<feature type="region of interest" description="Disordered" evidence="8">
    <location>
        <begin position="176"/>
        <end position="219"/>
    </location>
</feature>
<evidence type="ECO:0000313" key="11">
    <source>
        <dbReference type="EMBL" id="CAF3690766.1"/>
    </source>
</evidence>
<evidence type="ECO:0000259" key="9">
    <source>
        <dbReference type="SMART" id="SM00717"/>
    </source>
</evidence>
<gene>
    <name evidence="10" type="ORF">OVA965_LOCUS10161</name>
    <name evidence="11" type="ORF">TMI583_LOCUS10157</name>
</gene>
<comment type="subcellular location">
    <subcellularLocation>
        <location evidence="1">Nucleus</location>
    </subcellularLocation>
</comment>
<dbReference type="GO" id="GO:0003723">
    <property type="term" value="F:RNA binding"/>
    <property type="evidence" value="ECO:0007669"/>
    <property type="project" value="InterPro"/>
</dbReference>
<dbReference type="Proteomes" id="UP000682733">
    <property type="component" value="Unassembled WGS sequence"/>
</dbReference>
<dbReference type="InterPro" id="IPR024054">
    <property type="entry name" value="TIF2_asu_middle_sf"/>
</dbReference>
<dbReference type="GO" id="GO:0035267">
    <property type="term" value="C:NuA4 histone acetyltransferase complex"/>
    <property type="evidence" value="ECO:0007669"/>
    <property type="project" value="InterPro"/>
</dbReference>
<dbReference type="Gene3D" id="2.40.50.140">
    <property type="entry name" value="Nucleic acid-binding proteins"/>
    <property type="match status" value="1"/>
</dbReference>
<feature type="compositionally biased region" description="Polar residues" evidence="8">
    <location>
        <begin position="545"/>
        <end position="557"/>
    </location>
</feature>
<name>A0A8S2DDB2_9BILA</name>
<dbReference type="SUPFAM" id="SSF116742">
    <property type="entry name" value="eIF2alpha middle domain-like"/>
    <property type="match status" value="1"/>
</dbReference>
<dbReference type="InterPro" id="IPR011488">
    <property type="entry name" value="TIF_2_asu"/>
</dbReference>
<dbReference type="PANTHER" id="PTHR12855">
    <property type="entry name" value="DNA METHYLTRANSFERASE 1-ASSOCIATED PROTEIN 1 FAMILY MEMBER"/>
    <property type="match status" value="1"/>
</dbReference>
<dbReference type="InterPro" id="IPR001005">
    <property type="entry name" value="SANT/Myb"/>
</dbReference>
<dbReference type="GO" id="GO:0003714">
    <property type="term" value="F:transcription corepressor activity"/>
    <property type="evidence" value="ECO:0007669"/>
    <property type="project" value="TreeGrafter"/>
</dbReference>
<dbReference type="InterPro" id="IPR024055">
    <property type="entry name" value="TIF2_asu_C"/>
</dbReference>
<dbReference type="InterPro" id="IPR012340">
    <property type="entry name" value="NA-bd_OB-fold"/>
</dbReference>
<reference evidence="10" key="1">
    <citation type="submission" date="2021-02" db="EMBL/GenBank/DDBJ databases">
        <authorList>
            <person name="Nowell W R."/>
        </authorList>
    </citation>
    <scope>NUCLEOTIDE SEQUENCE</scope>
</reference>
<keyword evidence="4" id="KW-0805">Transcription regulation</keyword>
<sequence length="764" mass="88958">MILLTDLSRRRIRSINKLICVGRGEVVIFERVDRDKGYIDLSKHRVSSEDNSKYEEKFVRAKKKFEELYGKTAWYYDDKHKRVGACYDVFACAVHDEAELDDCQVDEEAEKVLLANSRRHLTPQAVKCRADIEVTCYGYEGTDALKVALEECLKMSVDEMSAKFVYGYEIQMRMPEEENKKVSDDETDDDEGKGEAEEGIAGDLLNEEESEKSAPVSASIRMKKQRKKFQEQIYVTKYADAFGTSHYFDEALYDKTVGLYDADKMTSSDVFDILQETPPSSRTIKDEVVREKKKKKIIRRPEGMKREVWDLIATDDRESVPLVPTDTMHGGNTYANWMKHSSMKVRSWQWISFNNPSRTDNLQLSHWQRTADQHQEYPFAKFNKHVDIPSYTDNDYEQYLQVNDWSRDETDYLLDMCKQFDLRFFIICDRWNDAQYKERSVEDIKERYYSICKNLECARTGRHSGQYNYDADHERRRKVQLIKLYTRTRKEENDENYLAQELKRIESERKERERIISQDVQKFATTMNNHNHLEIDSTLQSVQPRISPMDTSSTVTLSERKSSTTTDLRHLASEKDRGTFSTQNVTTARGPTTEHIGIKFSEFKRPGVFLQSQRMHLPSSIPNKKLIVIDQVLRECQLERNPMACEEICEEFNDLRSDIVLLFDLKNALNSAEYELQTSLHRLKNINENGQLHASLSNNSLIDSTKTQSNNLTPQLSSSITTTAHTIGRLSDLFESTNFVRASVCKRRSLSFQNPVLKKRDKQS</sequence>
<keyword evidence="5" id="KW-0804">Transcription</keyword>
<dbReference type="Pfam" id="PF07541">
    <property type="entry name" value="EIF_2_alpha"/>
    <property type="match status" value="1"/>
</dbReference>
<dbReference type="AlphaFoldDB" id="A0A8S2DDB2"/>
<evidence type="ECO:0000256" key="8">
    <source>
        <dbReference type="SAM" id="MobiDB-lite"/>
    </source>
</evidence>
<dbReference type="Proteomes" id="UP000677228">
    <property type="component" value="Unassembled WGS sequence"/>
</dbReference>
<evidence type="ECO:0000256" key="7">
    <source>
        <dbReference type="ARBA" id="ARBA00067416"/>
    </source>
</evidence>
<comment type="caution">
    <text evidence="10">The sequence shown here is derived from an EMBL/GenBank/DDBJ whole genome shotgun (WGS) entry which is preliminary data.</text>
</comment>
<dbReference type="Gene3D" id="1.10.10.60">
    <property type="entry name" value="Homeodomain-like"/>
    <property type="match status" value="1"/>
</dbReference>
<dbReference type="PANTHER" id="PTHR12855:SF10">
    <property type="entry name" value="DNA METHYLTRANSFERASE 1-ASSOCIATED PROTEIN 1"/>
    <property type="match status" value="1"/>
</dbReference>
<dbReference type="Pfam" id="PF05499">
    <property type="entry name" value="DMAP1"/>
    <property type="match status" value="1"/>
</dbReference>
<dbReference type="Gene3D" id="1.10.150.190">
    <property type="entry name" value="Translation initiation factor 2, subunit 1, domain 2"/>
    <property type="match status" value="1"/>
</dbReference>
<dbReference type="FunFam" id="1.10.10.60:FF:000087">
    <property type="entry name" value="DNA methyltransferase 1-associated protein 1"/>
    <property type="match status" value="1"/>
</dbReference>
<evidence type="ECO:0000313" key="10">
    <source>
        <dbReference type="EMBL" id="CAF0911814.1"/>
    </source>
</evidence>
<evidence type="ECO:0000256" key="6">
    <source>
        <dbReference type="ARBA" id="ARBA00023242"/>
    </source>
</evidence>
<protein>
    <recommendedName>
        <fullName evidence="7">DNA methyltransferase 1-associated protein 1</fullName>
    </recommendedName>
</protein>
<dbReference type="InterPro" id="IPR032563">
    <property type="entry name" value="DAMP1_SANT-like"/>
</dbReference>
<dbReference type="SMART" id="SM00717">
    <property type="entry name" value="SANT"/>
    <property type="match status" value="1"/>
</dbReference>
<dbReference type="GO" id="GO:0003743">
    <property type="term" value="F:translation initiation factor activity"/>
    <property type="evidence" value="ECO:0007669"/>
    <property type="project" value="InterPro"/>
</dbReference>
<evidence type="ECO:0000256" key="2">
    <source>
        <dbReference type="ARBA" id="ARBA00022853"/>
    </source>
</evidence>
<feature type="non-terminal residue" evidence="10">
    <location>
        <position position="1"/>
    </location>
</feature>
<organism evidence="10 12">
    <name type="scientific">Didymodactylos carnosus</name>
    <dbReference type="NCBI Taxonomy" id="1234261"/>
    <lineage>
        <taxon>Eukaryota</taxon>
        <taxon>Metazoa</taxon>
        <taxon>Spiralia</taxon>
        <taxon>Gnathifera</taxon>
        <taxon>Rotifera</taxon>
        <taxon>Eurotatoria</taxon>
        <taxon>Bdelloidea</taxon>
        <taxon>Philodinida</taxon>
        <taxon>Philodinidae</taxon>
        <taxon>Didymodactylos</taxon>
    </lineage>
</organism>
<dbReference type="InterPro" id="IPR008468">
    <property type="entry name" value="DMAP1"/>
</dbReference>
<dbReference type="GO" id="GO:0000812">
    <property type="term" value="C:Swr1 complex"/>
    <property type="evidence" value="ECO:0007669"/>
    <property type="project" value="TreeGrafter"/>
</dbReference>
<keyword evidence="2" id="KW-0156">Chromatin regulator</keyword>